<evidence type="ECO:0000256" key="6">
    <source>
        <dbReference type="SAM" id="SignalP"/>
    </source>
</evidence>
<protein>
    <recommendedName>
        <fullName evidence="7">Class III cytochrome C domain-containing protein</fullName>
    </recommendedName>
</protein>
<dbReference type="GO" id="GO:0046872">
    <property type="term" value="F:metal ion binding"/>
    <property type="evidence" value="ECO:0007669"/>
    <property type="project" value="UniProtKB-KW"/>
</dbReference>
<proteinExistence type="predicted"/>
<feature type="chain" id="PRO_5033016806" description="Class III cytochrome C domain-containing protein" evidence="6">
    <location>
        <begin position="28"/>
        <end position="160"/>
    </location>
</feature>
<dbReference type="EMBL" id="JACHEO010000006">
    <property type="protein sequence ID" value="MBB5347730.1"/>
    <property type="molecule type" value="Genomic_DNA"/>
</dbReference>
<dbReference type="InterPro" id="IPR036280">
    <property type="entry name" value="Multihaem_cyt_sf"/>
</dbReference>
<dbReference type="CDD" id="cd08168">
    <property type="entry name" value="Cytochrom_C3"/>
    <property type="match status" value="1"/>
</dbReference>
<dbReference type="GO" id="GO:0020037">
    <property type="term" value="F:heme binding"/>
    <property type="evidence" value="ECO:0007669"/>
    <property type="project" value="InterPro"/>
</dbReference>
<keyword evidence="4" id="KW-0249">Electron transport</keyword>
<dbReference type="AlphaFoldDB" id="A0A840V1K9"/>
<evidence type="ECO:0000313" key="9">
    <source>
        <dbReference type="Proteomes" id="UP000539642"/>
    </source>
</evidence>
<keyword evidence="1" id="KW-0813">Transport</keyword>
<accession>A0A840V1K9</accession>
<keyword evidence="3" id="KW-0479">Metal-binding</keyword>
<dbReference type="Pfam" id="PF02085">
    <property type="entry name" value="Cytochrom_CIII"/>
    <property type="match status" value="1"/>
</dbReference>
<keyword evidence="2" id="KW-0349">Heme</keyword>
<evidence type="ECO:0000256" key="1">
    <source>
        <dbReference type="ARBA" id="ARBA00022448"/>
    </source>
</evidence>
<evidence type="ECO:0000256" key="4">
    <source>
        <dbReference type="ARBA" id="ARBA00022982"/>
    </source>
</evidence>
<dbReference type="GO" id="GO:0009055">
    <property type="term" value="F:electron transfer activity"/>
    <property type="evidence" value="ECO:0007669"/>
    <property type="project" value="InterPro"/>
</dbReference>
<keyword evidence="6" id="KW-0732">Signal</keyword>
<gene>
    <name evidence="8" type="ORF">HNQ81_001454</name>
</gene>
<name>A0A840V1K9_9BACT</name>
<dbReference type="SUPFAM" id="SSF48695">
    <property type="entry name" value="Multiheme cytochromes"/>
    <property type="match status" value="1"/>
</dbReference>
<keyword evidence="9" id="KW-1185">Reference proteome</keyword>
<sequence length="160" mass="17199">MKWAKSVRAICCSLVVTALTVPVMAMEAEDAPETVSLDVLQRLYEAVEFDHRLHADGFECASCHHHTTGGGTRQPVCVKCHADSPEAAEVACSACHSAEGPTFGRTGEKQEDRYHIDTPGLLGALHLQCLGCHRTEGAGVGCEDCHRLSPAGVERFSAQR</sequence>
<feature type="domain" description="Class III cytochrome C" evidence="7">
    <location>
        <begin position="42"/>
        <end position="146"/>
    </location>
</feature>
<reference evidence="8 9" key="1">
    <citation type="submission" date="2020-08" db="EMBL/GenBank/DDBJ databases">
        <title>Genomic Encyclopedia of Type Strains, Phase IV (KMG-IV): sequencing the most valuable type-strain genomes for metagenomic binning, comparative biology and taxonomic classification.</title>
        <authorList>
            <person name="Goeker M."/>
        </authorList>
    </citation>
    <scope>NUCLEOTIDE SEQUENCE [LARGE SCALE GENOMIC DNA]</scope>
    <source>
        <strain evidence="8 9">DSM 28570</strain>
    </source>
</reference>
<dbReference type="Gene3D" id="3.90.10.10">
    <property type="entry name" value="Cytochrome C3"/>
    <property type="match status" value="1"/>
</dbReference>
<evidence type="ECO:0000313" key="8">
    <source>
        <dbReference type="EMBL" id="MBB5347730.1"/>
    </source>
</evidence>
<keyword evidence="5" id="KW-0408">Iron</keyword>
<evidence type="ECO:0000256" key="3">
    <source>
        <dbReference type="ARBA" id="ARBA00022723"/>
    </source>
</evidence>
<dbReference type="Proteomes" id="UP000539642">
    <property type="component" value="Unassembled WGS sequence"/>
</dbReference>
<feature type="signal peptide" evidence="6">
    <location>
        <begin position="1"/>
        <end position="27"/>
    </location>
</feature>
<organism evidence="8 9">
    <name type="scientific">Desulfoprunum benzoelyticum</name>
    <dbReference type="NCBI Taxonomy" id="1506996"/>
    <lineage>
        <taxon>Bacteria</taxon>
        <taxon>Pseudomonadati</taxon>
        <taxon>Thermodesulfobacteriota</taxon>
        <taxon>Desulfobulbia</taxon>
        <taxon>Desulfobulbales</taxon>
        <taxon>Desulfobulbaceae</taxon>
        <taxon>Desulfoprunum</taxon>
    </lineage>
</organism>
<evidence type="ECO:0000256" key="2">
    <source>
        <dbReference type="ARBA" id="ARBA00022617"/>
    </source>
</evidence>
<evidence type="ECO:0000256" key="5">
    <source>
        <dbReference type="ARBA" id="ARBA00023004"/>
    </source>
</evidence>
<dbReference type="RefSeq" id="WP_183349749.1">
    <property type="nucleotide sequence ID" value="NZ_JACHEO010000006.1"/>
</dbReference>
<dbReference type="InterPro" id="IPR020942">
    <property type="entry name" value="Cyt_c_III_dom"/>
</dbReference>
<evidence type="ECO:0000259" key="7">
    <source>
        <dbReference type="Pfam" id="PF02085"/>
    </source>
</evidence>
<comment type="caution">
    <text evidence="8">The sequence shown here is derived from an EMBL/GenBank/DDBJ whole genome shotgun (WGS) entry which is preliminary data.</text>
</comment>